<feature type="chain" id="PRO_5018171013" evidence="1">
    <location>
        <begin position="23"/>
        <end position="122"/>
    </location>
</feature>
<accession>A0A3N4HX31</accession>
<feature type="signal peptide" evidence="1">
    <location>
        <begin position="1"/>
        <end position="22"/>
    </location>
</feature>
<dbReference type="EMBL" id="ML119721">
    <property type="protein sequence ID" value="RPA77747.1"/>
    <property type="molecule type" value="Genomic_DNA"/>
</dbReference>
<evidence type="ECO:0000256" key="1">
    <source>
        <dbReference type="SAM" id="SignalP"/>
    </source>
</evidence>
<evidence type="ECO:0000313" key="2">
    <source>
        <dbReference type="EMBL" id="RPA77747.1"/>
    </source>
</evidence>
<dbReference type="Proteomes" id="UP000275078">
    <property type="component" value="Unassembled WGS sequence"/>
</dbReference>
<dbReference type="AlphaFoldDB" id="A0A3N4HX31"/>
<keyword evidence="1" id="KW-0732">Signal</keyword>
<evidence type="ECO:0000313" key="3">
    <source>
        <dbReference type="Proteomes" id="UP000275078"/>
    </source>
</evidence>
<organism evidence="2 3">
    <name type="scientific">Ascobolus immersus RN42</name>
    <dbReference type="NCBI Taxonomy" id="1160509"/>
    <lineage>
        <taxon>Eukaryota</taxon>
        <taxon>Fungi</taxon>
        <taxon>Dikarya</taxon>
        <taxon>Ascomycota</taxon>
        <taxon>Pezizomycotina</taxon>
        <taxon>Pezizomycetes</taxon>
        <taxon>Pezizales</taxon>
        <taxon>Ascobolaceae</taxon>
        <taxon>Ascobolus</taxon>
    </lineage>
</organism>
<reference evidence="2 3" key="1">
    <citation type="journal article" date="2018" name="Nat. Ecol. Evol.">
        <title>Pezizomycetes genomes reveal the molecular basis of ectomycorrhizal truffle lifestyle.</title>
        <authorList>
            <person name="Murat C."/>
            <person name="Payen T."/>
            <person name="Noel B."/>
            <person name="Kuo A."/>
            <person name="Morin E."/>
            <person name="Chen J."/>
            <person name="Kohler A."/>
            <person name="Krizsan K."/>
            <person name="Balestrini R."/>
            <person name="Da Silva C."/>
            <person name="Montanini B."/>
            <person name="Hainaut M."/>
            <person name="Levati E."/>
            <person name="Barry K.W."/>
            <person name="Belfiori B."/>
            <person name="Cichocki N."/>
            <person name="Clum A."/>
            <person name="Dockter R.B."/>
            <person name="Fauchery L."/>
            <person name="Guy J."/>
            <person name="Iotti M."/>
            <person name="Le Tacon F."/>
            <person name="Lindquist E.A."/>
            <person name="Lipzen A."/>
            <person name="Malagnac F."/>
            <person name="Mello A."/>
            <person name="Molinier V."/>
            <person name="Miyauchi S."/>
            <person name="Poulain J."/>
            <person name="Riccioni C."/>
            <person name="Rubini A."/>
            <person name="Sitrit Y."/>
            <person name="Splivallo R."/>
            <person name="Traeger S."/>
            <person name="Wang M."/>
            <person name="Zifcakova L."/>
            <person name="Wipf D."/>
            <person name="Zambonelli A."/>
            <person name="Paolocci F."/>
            <person name="Nowrousian M."/>
            <person name="Ottonello S."/>
            <person name="Baldrian P."/>
            <person name="Spatafora J.W."/>
            <person name="Henrissat B."/>
            <person name="Nagy L.G."/>
            <person name="Aury J.M."/>
            <person name="Wincker P."/>
            <person name="Grigoriev I.V."/>
            <person name="Bonfante P."/>
            <person name="Martin F.M."/>
        </authorList>
    </citation>
    <scope>NUCLEOTIDE SEQUENCE [LARGE SCALE GENOMIC DNA]</scope>
    <source>
        <strain evidence="2 3">RN42</strain>
    </source>
</reference>
<keyword evidence="3" id="KW-1185">Reference proteome</keyword>
<proteinExistence type="predicted"/>
<sequence length="122" mass="14729">MYFHTFFIIITTFFALIVAAAAAPQHKYRYLDDDYLSSTHGQELQTLPQPDLAQLAAFDPTPPAFPSISHYIYDRNYRSLPEYRCRSNINNKPQRFYREPYRRFGRRHTYRSKCRYCKRIEF</sequence>
<protein>
    <submittedName>
        <fullName evidence="2">Uncharacterized protein</fullName>
    </submittedName>
</protein>
<gene>
    <name evidence="2" type="ORF">BJ508DRAFT_416901</name>
</gene>
<name>A0A3N4HX31_ASCIM</name>